<name>A0A5N5D536_9PEZI</name>
<keyword evidence="8" id="KW-1133">Transmembrane helix</keyword>
<dbReference type="GO" id="GO:0020037">
    <property type="term" value="F:heme binding"/>
    <property type="evidence" value="ECO:0007669"/>
    <property type="project" value="InterPro"/>
</dbReference>
<comment type="caution">
    <text evidence="9">The sequence shown here is derived from an EMBL/GenBank/DDBJ whole genome shotgun (WGS) entry which is preliminary data.</text>
</comment>
<evidence type="ECO:0000256" key="6">
    <source>
        <dbReference type="PIRSR" id="PIRSR602401-1"/>
    </source>
</evidence>
<accession>A0A5N5D536</accession>
<keyword evidence="8" id="KW-0472">Membrane</keyword>
<dbReference type="CDD" id="cd11058">
    <property type="entry name" value="CYP60B-like"/>
    <property type="match status" value="1"/>
</dbReference>
<evidence type="ECO:0000256" key="4">
    <source>
        <dbReference type="ARBA" id="ARBA00022723"/>
    </source>
</evidence>
<feature type="transmembrane region" description="Helical" evidence="8">
    <location>
        <begin position="61"/>
        <end position="84"/>
    </location>
</feature>
<dbReference type="PRINTS" id="PR00463">
    <property type="entry name" value="EP450I"/>
</dbReference>
<feature type="binding site" description="axial binding residue" evidence="6">
    <location>
        <position position="472"/>
    </location>
    <ligand>
        <name>heme</name>
        <dbReference type="ChEBI" id="CHEBI:30413"/>
    </ligand>
    <ligandPart>
        <name>Fe</name>
        <dbReference type="ChEBI" id="CHEBI:18248"/>
    </ligandPart>
</feature>
<dbReference type="Pfam" id="PF00067">
    <property type="entry name" value="p450"/>
    <property type="match status" value="1"/>
</dbReference>
<organism evidence="9 10">
    <name type="scientific">Lasiodiplodia theobromae</name>
    <dbReference type="NCBI Taxonomy" id="45133"/>
    <lineage>
        <taxon>Eukaryota</taxon>
        <taxon>Fungi</taxon>
        <taxon>Dikarya</taxon>
        <taxon>Ascomycota</taxon>
        <taxon>Pezizomycotina</taxon>
        <taxon>Dothideomycetes</taxon>
        <taxon>Dothideomycetes incertae sedis</taxon>
        <taxon>Botryosphaeriales</taxon>
        <taxon>Botryosphaeriaceae</taxon>
        <taxon>Lasiodiplodia</taxon>
    </lineage>
</organism>
<keyword evidence="4 6" id="KW-0479">Metal-binding</keyword>
<dbReference type="GO" id="GO:0016705">
    <property type="term" value="F:oxidoreductase activity, acting on paired donors, with incorporation or reduction of molecular oxygen"/>
    <property type="evidence" value="ECO:0007669"/>
    <property type="project" value="InterPro"/>
</dbReference>
<dbReference type="PANTHER" id="PTHR24305:SF210">
    <property type="entry name" value="CYTOCHROME P450 MONOOXYGENASE ASQL-RELATED"/>
    <property type="match status" value="1"/>
</dbReference>
<feature type="transmembrane region" description="Helical" evidence="8">
    <location>
        <begin position="322"/>
        <end position="343"/>
    </location>
</feature>
<keyword evidence="7 9" id="KW-0503">Monooxygenase</keyword>
<sequence length="528" mass="59971">MEAKLVPLLQEFLFNGDARLSNLRVTHVSLALFILWLVTSTTFALYNLLLHPLAKYPGPRLAGCTSLVYLYHFLAGTSVSWVAAQHRRYGAVVRLAPDRLSYTKAEAWKDIFGHRTGGHRANPKDARTQSGAIDGYHSLVTEPDDERHGQTRRVFSHAFSDRALVQQEGLIQGYVGELVELIRRGGGGGVAGEKGKTKEMDAVKLFNFATFDIMADLAFGDPLGNLKEATYAPWVDAMFGCFKNLQIISALNEYRIAQIIYAVFLMPRTVRAAAELTISQCADLVARRMDKGKTERPDIWGLMMRAEERVQFTRGEMTSQSFLFMIAGTETTATLLSGLTWFLMMNPTKYKKLAEEIRAVESEEELESDRNLRKLKYLNACLEEGLRLYPPVPLGTNRKVARGGNTICGDWLPEDTRLTVDHYSAYRSAENFKDPDVFLPERWIPGEPGFEEHHAYDKREVLQPFSYGPRNCLGKNLAYYEMRALYAKVLWNFDLELCAGMETWIDQKTWALWHKPPLMVRFTPRVQT</sequence>
<evidence type="ECO:0000256" key="7">
    <source>
        <dbReference type="RuleBase" id="RU000461"/>
    </source>
</evidence>
<proteinExistence type="inferred from homology"/>
<comment type="similarity">
    <text evidence="2 7">Belongs to the cytochrome P450 family.</text>
</comment>
<gene>
    <name evidence="9" type="primary">rdc4_12</name>
    <name evidence="9" type="ORF">DBV05_g8963</name>
</gene>
<dbReference type="PRINTS" id="PR00385">
    <property type="entry name" value="P450"/>
</dbReference>
<dbReference type="PANTHER" id="PTHR24305">
    <property type="entry name" value="CYTOCHROME P450"/>
    <property type="match status" value="1"/>
</dbReference>
<keyword evidence="5 6" id="KW-0408">Iron</keyword>
<dbReference type="SUPFAM" id="SSF48264">
    <property type="entry name" value="Cytochrome P450"/>
    <property type="match status" value="1"/>
</dbReference>
<evidence type="ECO:0000256" key="5">
    <source>
        <dbReference type="ARBA" id="ARBA00023004"/>
    </source>
</evidence>
<keyword evidence="7" id="KW-0560">Oxidoreductase</keyword>
<keyword evidence="3 6" id="KW-0349">Heme</keyword>
<protein>
    <submittedName>
        <fullName evidence="9">Cytochrome P450 monooxygenase rdc4</fullName>
    </submittedName>
</protein>
<dbReference type="InterPro" id="IPR017972">
    <property type="entry name" value="Cyt_P450_CS"/>
</dbReference>
<dbReference type="InterPro" id="IPR001128">
    <property type="entry name" value="Cyt_P450"/>
</dbReference>
<evidence type="ECO:0000256" key="3">
    <source>
        <dbReference type="ARBA" id="ARBA00022617"/>
    </source>
</evidence>
<evidence type="ECO:0000313" key="9">
    <source>
        <dbReference type="EMBL" id="KAB2572400.1"/>
    </source>
</evidence>
<comment type="cofactor">
    <cofactor evidence="1 6">
        <name>heme</name>
        <dbReference type="ChEBI" id="CHEBI:30413"/>
    </cofactor>
</comment>
<dbReference type="OrthoDB" id="1470350at2759"/>
<evidence type="ECO:0000256" key="2">
    <source>
        <dbReference type="ARBA" id="ARBA00010617"/>
    </source>
</evidence>
<evidence type="ECO:0000313" key="10">
    <source>
        <dbReference type="Proteomes" id="UP000325902"/>
    </source>
</evidence>
<dbReference type="InterPro" id="IPR002401">
    <property type="entry name" value="Cyt_P450_E_grp-I"/>
</dbReference>
<dbReference type="GO" id="GO:0004497">
    <property type="term" value="F:monooxygenase activity"/>
    <property type="evidence" value="ECO:0007669"/>
    <property type="project" value="UniProtKB-KW"/>
</dbReference>
<dbReference type="InterPro" id="IPR050121">
    <property type="entry name" value="Cytochrome_P450_monoxygenase"/>
</dbReference>
<dbReference type="InterPro" id="IPR036396">
    <property type="entry name" value="Cyt_P450_sf"/>
</dbReference>
<evidence type="ECO:0000256" key="1">
    <source>
        <dbReference type="ARBA" id="ARBA00001971"/>
    </source>
</evidence>
<keyword evidence="10" id="KW-1185">Reference proteome</keyword>
<evidence type="ECO:0000256" key="8">
    <source>
        <dbReference type="SAM" id="Phobius"/>
    </source>
</evidence>
<feature type="transmembrane region" description="Helical" evidence="8">
    <location>
        <begin position="28"/>
        <end position="49"/>
    </location>
</feature>
<dbReference type="Proteomes" id="UP000325902">
    <property type="component" value="Unassembled WGS sequence"/>
</dbReference>
<dbReference type="AlphaFoldDB" id="A0A5N5D536"/>
<keyword evidence="8" id="KW-0812">Transmembrane</keyword>
<dbReference type="Gene3D" id="1.10.630.10">
    <property type="entry name" value="Cytochrome P450"/>
    <property type="match status" value="1"/>
</dbReference>
<dbReference type="PROSITE" id="PS00086">
    <property type="entry name" value="CYTOCHROME_P450"/>
    <property type="match status" value="1"/>
</dbReference>
<reference evidence="9 10" key="1">
    <citation type="journal article" date="2019" name="Sci. Rep.">
        <title>A multi-omics analysis of the grapevine pathogen Lasiodiplodia theobromae reveals that temperature affects the expression of virulence- and pathogenicity-related genes.</title>
        <authorList>
            <person name="Felix C."/>
            <person name="Meneses R."/>
            <person name="Goncalves M.F.M."/>
            <person name="Tilleman L."/>
            <person name="Duarte A.S."/>
            <person name="Jorrin-Novo J.V."/>
            <person name="Van de Peer Y."/>
            <person name="Deforce D."/>
            <person name="Van Nieuwerburgh F."/>
            <person name="Esteves A.C."/>
            <person name="Alves A."/>
        </authorList>
    </citation>
    <scope>NUCLEOTIDE SEQUENCE [LARGE SCALE GENOMIC DNA]</scope>
    <source>
        <strain evidence="9 10">LA-SOL3</strain>
    </source>
</reference>
<dbReference type="EMBL" id="VCHE01000079">
    <property type="protein sequence ID" value="KAB2572400.1"/>
    <property type="molecule type" value="Genomic_DNA"/>
</dbReference>
<dbReference type="GO" id="GO:0005506">
    <property type="term" value="F:iron ion binding"/>
    <property type="evidence" value="ECO:0007669"/>
    <property type="project" value="InterPro"/>
</dbReference>